<comment type="pathway">
    <text evidence="10">Isoprenoid biosynthesis; isopentenyl diphosphate biosynthesis via DXP pathway; isopentenyl diphosphate from 1-deoxy-D-xylulose 5-phosphate: step 3/6.</text>
</comment>
<dbReference type="Proteomes" id="UP000622580">
    <property type="component" value="Unassembled WGS sequence"/>
</dbReference>
<dbReference type="SUPFAM" id="SSF54211">
    <property type="entry name" value="Ribosomal protein S5 domain 2-like"/>
    <property type="match status" value="1"/>
</dbReference>
<accession>A0A941D283</accession>
<dbReference type="InterPro" id="IPR036554">
    <property type="entry name" value="GHMP_kinase_C_sf"/>
</dbReference>
<evidence type="ECO:0000256" key="5">
    <source>
        <dbReference type="ARBA" id="ARBA00022741"/>
    </source>
</evidence>
<feature type="binding site" evidence="10">
    <location>
        <begin position="96"/>
        <end position="106"/>
    </location>
    <ligand>
        <name>ATP</name>
        <dbReference type="ChEBI" id="CHEBI:30616"/>
    </ligand>
</feature>
<keyword evidence="8 10" id="KW-0414">Isoprene biosynthesis</keyword>
<feature type="domain" description="GHMP kinase N-terminal" evidence="11">
    <location>
        <begin position="67"/>
        <end position="145"/>
    </location>
</feature>
<organism evidence="13 14">
    <name type="scientific">Phenylobacterium glaciei</name>
    <dbReference type="NCBI Taxonomy" id="2803784"/>
    <lineage>
        <taxon>Bacteria</taxon>
        <taxon>Pseudomonadati</taxon>
        <taxon>Pseudomonadota</taxon>
        <taxon>Alphaproteobacteria</taxon>
        <taxon>Caulobacterales</taxon>
        <taxon>Caulobacteraceae</taxon>
        <taxon>Phenylobacterium</taxon>
    </lineage>
</organism>
<evidence type="ECO:0000259" key="11">
    <source>
        <dbReference type="Pfam" id="PF00288"/>
    </source>
</evidence>
<dbReference type="InterPro" id="IPR004424">
    <property type="entry name" value="IspE"/>
</dbReference>
<dbReference type="GO" id="GO:0005524">
    <property type="term" value="F:ATP binding"/>
    <property type="evidence" value="ECO:0007669"/>
    <property type="project" value="UniProtKB-UniRule"/>
</dbReference>
<dbReference type="PANTHER" id="PTHR43527">
    <property type="entry name" value="4-DIPHOSPHOCYTIDYL-2-C-METHYL-D-ERYTHRITOL KINASE, CHLOROPLASTIC"/>
    <property type="match status" value="1"/>
</dbReference>
<protein>
    <recommendedName>
        <fullName evidence="3 10">4-diphosphocytidyl-2-C-methyl-D-erythritol kinase</fullName>
        <shortName evidence="10">CMK</shortName>
        <ecNumber evidence="2 10">2.7.1.148</ecNumber>
    </recommendedName>
    <alternativeName>
        <fullName evidence="9 10">4-(cytidine-5'-diphospho)-2-C-methyl-D-erythritol kinase</fullName>
    </alternativeName>
</protein>
<keyword evidence="7 10" id="KW-0067">ATP-binding</keyword>
<dbReference type="InterPro" id="IPR013750">
    <property type="entry name" value="GHMP_kinase_C_dom"/>
</dbReference>
<keyword evidence="5 10" id="KW-0547">Nucleotide-binding</keyword>
<feature type="active site" evidence="10">
    <location>
        <position position="138"/>
    </location>
</feature>
<dbReference type="InterPro" id="IPR020568">
    <property type="entry name" value="Ribosomal_Su5_D2-typ_SF"/>
</dbReference>
<evidence type="ECO:0000256" key="7">
    <source>
        <dbReference type="ARBA" id="ARBA00022840"/>
    </source>
</evidence>
<reference evidence="13" key="1">
    <citation type="submission" date="2021-04" db="EMBL/GenBank/DDBJ databases">
        <title>Draft genome assembly of strain Phenylobacterium sp. 20VBR1 using MiniION and Illumina platforms.</title>
        <authorList>
            <person name="Thomas F.A."/>
            <person name="Krishnan K.P."/>
            <person name="Sinha R.K."/>
        </authorList>
    </citation>
    <scope>NUCLEOTIDE SEQUENCE</scope>
    <source>
        <strain evidence="13">20VBR1</strain>
    </source>
</reference>
<evidence type="ECO:0000256" key="8">
    <source>
        <dbReference type="ARBA" id="ARBA00023229"/>
    </source>
</evidence>
<comment type="similarity">
    <text evidence="1 10">Belongs to the GHMP kinase family. IspE subfamily.</text>
</comment>
<comment type="catalytic activity">
    <reaction evidence="10">
        <text>4-CDP-2-C-methyl-D-erythritol + ATP = 4-CDP-2-C-methyl-D-erythritol 2-phosphate + ADP + H(+)</text>
        <dbReference type="Rhea" id="RHEA:18437"/>
        <dbReference type="ChEBI" id="CHEBI:15378"/>
        <dbReference type="ChEBI" id="CHEBI:30616"/>
        <dbReference type="ChEBI" id="CHEBI:57823"/>
        <dbReference type="ChEBI" id="CHEBI:57919"/>
        <dbReference type="ChEBI" id="CHEBI:456216"/>
        <dbReference type="EC" id="2.7.1.148"/>
    </reaction>
</comment>
<feature type="active site" evidence="10">
    <location>
        <position position="10"/>
    </location>
</feature>
<dbReference type="Gene3D" id="3.30.70.890">
    <property type="entry name" value="GHMP kinase, C-terminal domain"/>
    <property type="match status" value="1"/>
</dbReference>
<dbReference type="Pfam" id="PF00288">
    <property type="entry name" value="GHMP_kinases_N"/>
    <property type="match status" value="1"/>
</dbReference>
<evidence type="ECO:0000256" key="4">
    <source>
        <dbReference type="ARBA" id="ARBA00022679"/>
    </source>
</evidence>
<dbReference type="GO" id="GO:0050515">
    <property type="term" value="F:4-(cytidine 5'-diphospho)-2-C-methyl-D-erythritol kinase activity"/>
    <property type="evidence" value="ECO:0007669"/>
    <property type="project" value="UniProtKB-UniRule"/>
</dbReference>
<dbReference type="AlphaFoldDB" id="A0A941D283"/>
<gene>
    <name evidence="10" type="primary">ispE</name>
    <name evidence="13" type="ORF">JKL49_08955</name>
</gene>
<dbReference type="HAMAP" id="MF_00061">
    <property type="entry name" value="IspE"/>
    <property type="match status" value="1"/>
</dbReference>
<dbReference type="Gene3D" id="3.30.230.10">
    <property type="match status" value="1"/>
</dbReference>
<dbReference type="EMBL" id="JAGSGD010000001">
    <property type="protein sequence ID" value="MBR7619513.1"/>
    <property type="molecule type" value="Genomic_DNA"/>
</dbReference>
<keyword evidence="14" id="KW-1185">Reference proteome</keyword>
<evidence type="ECO:0000256" key="3">
    <source>
        <dbReference type="ARBA" id="ARBA00017473"/>
    </source>
</evidence>
<dbReference type="NCBIfam" id="NF011202">
    <property type="entry name" value="PRK14608.1"/>
    <property type="match status" value="1"/>
</dbReference>
<evidence type="ECO:0000256" key="1">
    <source>
        <dbReference type="ARBA" id="ARBA00009684"/>
    </source>
</evidence>
<dbReference type="Pfam" id="PF08544">
    <property type="entry name" value="GHMP_kinases_C"/>
    <property type="match status" value="1"/>
</dbReference>
<evidence type="ECO:0000313" key="14">
    <source>
        <dbReference type="Proteomes" id="UP000622580"/>
    </source>
</evidence>
<evidence type="ECO:0000256" key="9">
    <source>
        <dbReference type="ARBA" id="ARBA00032554"/>
    </source>
</evidence>
<sequence length="293" mass="30175">MAGDTLAPAKINLFLHVGAPGVDGYHPLCSLMVFADAGDRVSLHEGDALVVKVRGPFADQLAGEGDNLVLRAARALLAKARGPQALSAFTLDKRLPVAAGLGGGSSDAGAALRLLREHMTPRLDDAELESVAAGLGADGAACLWGRPVLAQGRGERLSPAPGLPVLEAVLVNPGVSVSTPAVYAAFDAAGIFGDVEPPPMPEAFESVEELAGWLATTRNDLEAAAVALAPAIGDVLATLSDEPEALIARMSGSGATCFALCQSEVEAESLAERIMAMKPDWWVQRCRLGGPWG</sequence>
<dbReference type="PIRSF" id="PIRSF010376">
    <property type="entry name" value="IspE"/>
    <property type="match status" value="1"/>
</dbReference>
<evidence type="ECO:0000256" key="10">
    <source>
        <dbReference type="HAMAP-Rule" id="MF_00061"/>
    </source>
</evidence>
<dbReference type="SUPFAM" id="SSF55060">
    <property type="entry name" value="GHMP Kinase, C-terminal domain"/>
    <property type="match status" value="1"/>
</dbReference>
<feature type="domain" description="GHMP kinase C-terminal" evidence="12">
    <location>
        <begin position="204"/>
        <end position="274"/>
    </location>
</feature>
<dbReference type="NCBIfam" id="TIGR00154">
    <property type="entry name" value="ispE"/>
    <property type="match status" value="1"/>
</dbReference>
<keyword evidence="6 10" id="KW-0418">Kinase</keyword>
<dbReference type="GO" id="GO:0016114">
    <property type="term" value="P:terpenoid biosynthetic process"/>
    <property type="evidence" value="ECO:0007669"/>
    <property type="project" value="UniProtKB-UniRule"/>
</dbReference>
<comment type="caution">
    <text evidence="13">The sequence shown here is derived from an EMBL/GenBank/DDBJ whole genome shotgun (WGS) entry which is preliminary data.</text>
</comment>
<comment type="function">
    <text evidence="10">Catalyzes the phosphorylation of the position 2 hydroxy group of 4-diphosphocytidyl-2C-methyl-D-erythritol.</text>
</comment>
<evidence type="ECO:0000313" key="13">
    <source>
        <dbReference type="EMBL" id="MBR7619513.1"/>
    </source>
</evidence>
<dbReference type="EC" id="2.7.1.148" evidence="2 10"/>
<dbReference type="RefSeq" id="WP_215339863.1">
    <property type="nucleotide sequence ID" value="NZ_JAGSGD010000001.1"/>
</dbReference>
<keyword evidence="4 10" id="KW-0808">Transferase</keyword>
<dbReference type="PANTHER" id="PTHR43527:SF2">
    <property type="entry name" value="4-DIPHOSPHOCYTIDYL-2-C-METHYL-D-ERYTHRITOL KINASE, CHLOROPLASTIC"/>
    <property type="match status" value="1"/>
</dbReference>
<proteinExistence type="inferred from homology"/>
<dbReference type="InterPro" id="IPR006204">
    <property type="entry name" value="GHMP_kinase_N_dom"/>
</dbReference>
<evidence type="ECO:0000256" key="6">
    <source>
        <dbReference type="ARBA" id="ARBA00022777"/>
    </source>
</evidence>
<dbReference type="InterPro" id="IPR014721">
    <property type="entry name" value="Ribsml_uS5_D2-typ_fold_subgr"/>
</dbReference>
<dbReference type="GO" id="GO:0019288">
    <property type="term" value="P:isopentenyl diphosphate biosynthetic process, methylerythritol 4-phosphate pathway"/>
    <property type="evidence" value="ECO:0007669"/>
    <property type="project" value="UniProtKB-UniRule"/>
</dbReference>
<name>A0A941D283_9CAUL</name>
<evidence type="ECO:0000259" key="12">
    <source>
        <dbReference type="Pfam" id="PF08544"/>
    </source>
</evidence>
<evidence type="ECO:0000256" key="2">
    <source>
        <dbReference type="ARBA" id="ARBA00012052"/>
    </source>
</evidence>